<organism evidence="1 2">
    <name type="scientific">Methylocella tundrae</name>
    <dbReference type="NCBI Taxonomy" id="227605"/>
    <lineage>
        <taxon>Bacteria</taxon>
        <taxon>Pseudomonadati</taxon>
        <taxon>Pseudomonadota</taxon>
        <taxon>Alphaproteobacteria</taxon>
        <taxon>Hyphomicrobiales</taxon>
        <taxon>Beijerinckiaceae</taxon>
        <taxon>Methylocella</taxon>
    </lineage>
</organism>
<dbReference type="GO" id="GO:0005829">
    <property type="term" value="C:cytosol"/>
    <property type="evidence" value="ECO:0007669"/>
    <property type="project" value="TreeGrafter"/>
</dbReference>
<gene>
    <name evidence="1" type="ORF">MPC4_130022</name>
</gene>
<dbReference type="PANTHER" id="PTHR37952:SF2">
    <property type="entry name" value="PROTEIN CREA"/>
    <property type="match status" value="1"/>
</dbReference>
<dbReference type="InterPro" id="IPR010292">
    <property type="entry name" value="Uncharacterised_CreA"/>
</dbReference>
<name>A0A8B6M1V4_METTU</name>
<comment type="caution">
    <text evidence="1">The sequence shown here is derived from an EMBL/GenBank/DDBJ whole genome shotgun (WGS) entry which is preliminary data.</text>
</comment>
<dbReference type="EMBL" id="CABFMQ020000035">
    <property type="protein sequence ID" value="VTZ49001.1"/>
    <property type="molecule type" value="Genomic_DNA"/>
</dbReference>
<proteinExistence type="predicted"/>
<dbReference type="PANTHER" id="PTHR37952">
    <property type="match status" value="1"/>
</dbReference>
<evidence type="ECO:0000313" key="1">
    <source>
        <dbReference type="EMBL" id="VTZ49001.1"/>
    </source>
</evidence>
<sequence>MGRSAFDPAKTDVDLAAMDFISAEKPTLMFSTMLRLLALGLCALAAQSLFAGPVLAGSDDPDLIFRKSTTFKLLTPNDKLATYAIDDPLVEGVACYYTTPEKGGIAGAFGVAEEVSDVSLACRQYGPIKFKDKFEQGDVVFRERRSLIFKRMQIVRGCDAKRNVLVYMVYSDKLVEGSPKNSTSTVPVMPWGAAADAPKCGDFLKG</sequence>
<protein>
    <submittedName>
        <fullName evidence="1">CreA family protein</fullName>
    </submittedName>
</protein>
<reference evidence="1 2" key="1">
    <citation type="submission" date="2019-05" db="EMBL/GenBank/DDBJ databases">
        <authorList>
            <person name="Farhan Ul Haque M."/>
        </authorList>
    </citation>
    <scope>NUCLEOTIDE SEQUENCE [LARGE SCALE GENOMIC DNA]</scope>
    <source>
        <strain evidence="1">2</strain>
    </source>
</reference>
<evidence type="ECO:0000313" key="2">
    <source>
        <dbReference type="Proteomes" id="UP000485880"/>
    </source>
</evidence>
<dbReference type="AlphaFoldDB" id="A0A8B6M1V4"/>
<dbReference type="Proteomes" id="UP000485880">
    <property type="component" value="Unassembled WGS sequence"/>
</dbReference>
<dbReference type="Pfam" id="PF05981">
    <property type="entry name" value="CreA"/>
    <property type="match status" value="1"/>
</dbReference>
<keyword evidence="2" id="KW-1185">Reference proteome</keyword>
<accession>A0A8B6M1V4</accession>